<evidence type="ECO:0000259" key="6">
    <source>
        <dbReference type="PROSITE" id="PS50932"/>
    </source>
</evidence>
<protein>
    <submittedName>
        <fullName evidence="7">LacI family DNA-binding transcriptional regulator</fullName>
    </submittedName>
</protein>
<dbReference type="Gene3D" id="1.10.260.40">
    <property type="entry name" value="lambda repressor-like DNA-binding domains"/>
    <property type="match status" value="1"/>
</dbReference>
<feature type="domain" description="HTH lacI-type" evidence="6">
    <location>
        <begin position="10"/>
        <end position="64"/>
    </location>
</feature>
<evidence type="ECO:0000313" key="8">
    <source>
        <dbReference type="Proteomes" id="UP000281547"/>
    </source>
</evidence>
<feature type="region of interest" description="Disordered" evidence="5">
    <location>
        <begin position="328"/>
        <end position="347"/>
    </location>
</feature>
<dbReference type="GO" id="GO:0003700">
    <property type="term" value="F:DNA-binding transcription factor activity"/>
    <property type="evidence" value="ECO:0007669"/>
    <property type="project" value="TreeGrafter"/>
</dbReference>
<proteinExistence type="predicted"/>
<name>A0A433XEE5_9HYPH</name>
<dbReference type="SUPFAM" id="SSF47413">
    <property type="entry name" value="lambda repressor-like DNA-binding domains"/>
    <property type="match status" value="1"/>
</dbReference>
<keyword evidence="2" id="KW-0805">Transcription regulation</keyword>
<comment type="caution">
    <text evidence="7">The sequence shown here is derived from an EMBL/GenBank/DDBJ whole genome shotgun (WGS) entry which is preliminary data.</text>
</comment>
<evidence type="ECO:0000256" key="4">
    <source>
        <dbReference type="ARBA" id="ARBA00023163"/>
    </source>
</evidence>
<dbReference type="InterPro" id="IPR046335">
    <property type="entry name" value="LacI/GalR-like_sensor"/>
</dbReference>
<dbReference type="Pfam" id="PF00356">
    <property type="entry name" value="LacI"/>
    <property type="match status" value="1"/>
</dbReference>
<evidence type="ECO:0000256" key="5">
    <source>
        <dbReference type="SAM" id="MobiDB-lite"/>
    </source>
</evidence>
<keyword evidence="1" id="KW-0678">Repressor</keyword>
<dbReference type="PANTHER" id="PTHR30146">
    <property type="entry name" value="LACI-RELATED TRANSCRIPTIONAL REPRESSOR"/>
    <property type="match status" value="1"/>
</dbReference>
<keyword evidence="4" id="KW-0804">Transcription</keyword>
<dbReference type="OrthoDB" id="8433438at2"/>
<dbReference type="CDD" id="cd01392">
    <property type="entry name" value="HTH_LacI"/>
    <property type="match status" value="1"/>
</dbReference>
<reference evidence="7 8" key="1">
    <citation type="journal article" date="2016" name="Int. J. Syst. Evol. Microbiol.">
        <title>Arsenicitalea aurantiaca gen. nov., sp. nov., a new member of the family Hyphomicrobiaceae, isolated from high-arsenic sediment.</title>
        <authorList>
            <person name="Mu Y."/>
            <person name="Zhou L."/>
            <person name="Zeng X.C."/>
            <person name="Liu L."/>
            <person name="Pan Y."/>
            <person name="Chen X."/>
            <person name="Wang J."/>
            <person name="Li S."/>
            <person name="Li W.J."/>
            <person name="Wang Y."/>
        </authorList>
    </citation>
    <scope>NUCLEOTIDE SEQUENCE [LARGE SCALE GENOMIC DNA]</scope>
    <source>
        <strain evidence="7 8">42-50</strain>
    </source>
</reference>
<dbReference type="PANTHER" id="PTHR30146:SF95">
    <property type="entry name" value="RIBOSE OPERON REPRESSOR"/>
    <property type="match status" value="1"/>
</dbReference>
<dbReference type="SUPFAM" id="SSF53822">
    <property type="entry name" value="Periplasmic binding protein-like I"/>
    <property type="match status" value="1"/>
</dbReference>
<accession>A0A433XEE5</accession>
<dbReference type="CDD" id="cd06278">
    <property type="entry name" value="PBP1_LacI-like"/>
    <property type="match status" value="1"/>
</dbReference>
<dbReference type="RefSeq" id="WP_127187393.1">
    <property type="nucleotide sequence ID" value="NZ_RZNJ01000002.1"/>
</dbReference>
<dbReference type="Proteomes" id="UP000281547">
    <property type="component" value="Unassembled WGS sequence"/>
</dbReference>
<dbReference type="AlphaFoldDB" id="A0A433XEE5"/>
<evidence type="ECO:0000256" key="3">
    <source>
        <dbReference type="ARBA" id="ARBA00023125"/>
    </source>
</evidence>
<keyword evidence="3 7" id="KW-0238">DNA-binding</keyword>
<dbReference type="PROSITE" id="PS50932">
    <property type="entry name" value="HTH_LACI_2"/>
    <property type="match status" value="1"/>
</dbReference>
<evidence type="ECO:0000256" key="2">
    <source>
        <dbReference type="ARBA" id="ARBA00023015"/>
    </source>
</evidence>
<evidence type="ECO:0000256" key="1">
    <source>
        <dbReference type="ARBA" id="ARBA00022491"/>
    </source>
</evidence>
<gene>
    <name evidence="7" type="ORF">EMQ25_04555</name>
</gene>
<dbReference type="InterPro" id="IPR000843">
    <property type="entry name" value="HTH_LacI"/>
</dbReference>
<keyword evidence="8" id="KW-1185">Reference proteome</keyword>
<evidence type="ECO:0000313" key="7">
    <source>
        <dbReference type="EMBL" id="RUT32436.1"/>
    </source>
</evidence>
<dbReference type="InterPro" id="IPR028082">
    <property type="entry name" value="Peripla_BP_I"/>
</dbReference>
<dbReference type="SMART" id="SM00354">
    <property type="entry name" value="HTH_LACI"/>
    <property type="match status" value="1"/>
</dbReference>
<dbReference type="InterPro" id="IPR010982">
    <property type="entry name" value="Lambda_DNA-bd_dom_sf"/>
</dbReference>
<dbReference type="Gene3D" id="3.40.50.2300">
    <property type="match status" value="2"/>
</dbReference>
<dbReference type="GO" id="GO:0000976">
    <property type="term" value="F:transcription cis-regulatory region binding"/>
    <property type="evidence" value="ECO:0007669"/>
    <property type="project" value="TreeGrafter"/>
</dbReference>
<organism evidence="7 8">
    <name type="scientific">Arsenicitalea aurantiaca</name>
    <dbReference type="NCBI Taxonomy" id="1783274"/>
    <lineage>
        <taxon>Bacteria</taxon>
        <taxon>Pseudomonadati</taxon>
        <taxon>Pseudomonadota</taxon>
        <taxon>Alphaproteobacteria</taxon>
        <taxon>Hyphomicrobiales</taxon>
        <taxon>Devosiaceae</taxon>
        <taxon>Arsenicitalea</taxon>
    </lineage>
</organism>
<dbReference type="Pfam" id="PF13377">
    <property type="entry name" value="Peripla_BP_3"/>
    <property type="match status" value="1"/>
</dbReference>
<dbReference type="EMBL" id="RZNJ01000002">
    <property type="protein sequence ID" value="RUT32436.1"/>
    <property type="molecule type" value="Genomic_DNA"/>
</dbReference>
<feature type="compositionally biased region" description="Basic and acidic residues" evidence="5">
    <location>
        <begin position="329"/>
        <end position="347"/>
    </location>
</feature>
<sequence length="347" mass="37542">MTEQSGSGRITANDVARLAGVSRSAVSRAFTPGAYVSRDTRAKVERAADLLGYRPDMLARSLTTSRTFLVGVITTHLDNPFYATLLQRLIEEIQRAGMAAVTFIADETSNDERISQLLSYRVDALVLTNTSLSSKMSVRCARGDTPVIAINRYLEVDNIVSVTCDNELASAAIGKLFVKKGRRRIAYMAGEPDTSSSRDRERGFRAGLSELGATLHSSAVGNYSHDGGVRAARELLSSSVRPDAIFCANDLMALATVDVARKDFGLDVPGDLMVAGFDNSDAAAWATYRLTSVDQNIPGMVRSAVEEIEAAVVERGRMRRRVLIPPTLVERESTGGPKSIDEPKYGS</sequence>